<name>A0ABD6C0S7_9EURY</name>
<protein>
    <submittedName>
        <fullName evidence="1">Uncharacterized protein</fullName>
    </submittedName>
</protein>
<sequence length="218" mass="23962">MSQSTVSPVSQHNRETIDDPIEKLTEIAHTMPELVDANPVIRFSGLPASRDAVYEQDVTYRKKDDIFFAGSVSLPSDDGRFMNERLITKTPYKTRDAFNAIPELTAHARFDGGRWHFEAGATESCLQHFLDWGHDVAGHLQTFLKHIDIPAAETAAEPVGEQSGGGAVTPYVETGACPASGCSFHSDEFKQLRGHIGGKVAGGDDSHKHLKVRIDDYR</sequence>
<evidence type="ECO:0000313" key="1">
    <source>
        <dbReference type="EMBL" id="MFD1570249.1"/>
    </source>
</evidence>
<dbReference type="RefSeq" id="WP_256396952.1">
    <property type="nucleotide sequence ID" value="NZ_JANHDL010000004.1"/>
</dbReference>
<reference evidence="1 2" key="1">
    <citation type="journal article" date="2019" name="Int. J. Syst. Evol. Microbiol.">
        <title>The Global Catalogue of Microorganisms (GCM) 10K type strain sequencing project: providing services to taxonomists for standard genome sequencing and annotation.</title>
        <authorList>
            <consortium name="The Broad Institute Genomics Platform"/>
            <consortium name="The Broad Institute Genome Sequencing Center for Infectious Disease"/>
            <person name="Wu L."/>
            <person name="Ma J."/>
        </authorList>
    </citation>
    <scope>NUCLEOTIDE SEQUENCE [LARGE SCALE GENOMIC DNA]</scope>
    <source>
        <strain evidence="1 2">CGMCC 1.12689</strain>
    </source>
</reference>
<accession>A0ABD6C0S7</accession>
<comment type="caution">
    <text evidence="1">The sequence shown here is derived from an EMBL/GenBank/DDBJ whole genome shotgun (WGS) entry which is preliminary data.</text>
</comment>
<keyword evidence="2" id="KW-1185">Reference proteome</keyword>
<dbReference type="AlphaFoldDB" id="A0ABD6C0S7"/>
<evidence type="ECO:0000313" key="2">
    <source>
        <dbReference type="Proteomes" id="UP001597185"/>
    </source>
</evidence>
<dbReference type="Proteomes" id="UP001597185">
    <property type="component" value="Unassembled WGS sequence"/>
</dbReference>
<organism evidence="1 2">
    <name type="scientific">Halorubrum laminariae</name>
    <dbReference type="NCBI Taxonomy" id="1433523"/>
    <lineage>
        <taxon>Archaea</taxon>
        <taxon>Methanobacteriati</taxon>
        <taxon>Methanobacteriota</taxon>
        <taxon>Stenosarchaea group</taxon>
        <taxon>Halobacteria</taxon>
        <taxon>Halobacteriales</taxon>
        <taxon>Haloferacaceae</taxon>
        <taxon>Halorubrum</taxon>
    </lineage>
</organism>
<dbReference type="EMBL" id="JBHUDB010000002">
    <property type="protein sequence ID" value="MFD1570249.1"/>
    <property type="molecule type" value="Genomic_DNA"/>
</dbReference>
<proteinExistence type="predicted"/>
<gene>
    <name evidence="1" type="ORF">ACFR9T_06560</name>
</gene>